<proteinExistence type="predicted"/>
<name>A0AAW2QG21_SESRA</name>
<gene>
    <name evidence="1" type="ORF">Sradi_3573200</name>
</gene>
<dbReference type="AlphaFoldDB" id="A0AAW2QG21"/>
<evidence type="ECO:0000313" key="1">
    <source>
        <dbReference type="EMBL" id="KAL0366831.1"/>
    </source>
</evidence>
<dbReference type="EMBL" id="JACGWJ010000015">
    <property type="protein sequence ID" value="KAL0366831.1"/>
    <property type="molecule type" value="Genomic_DNA"/>
</dbReference>
<accession>A0AAW2QG21</accession>
<protein>
    <submittedName>
        <fullName evidence="1">Uncharacterized protein</fullName>
    </submittedName>
</protein>
<comment type="caution">
    <text evidence="1">The sequence shown here is derived from an EMBL/GenBank/DDBJ whole genome shotgun (WGS) entry which is preliminary data.</text>
</comment>
<reference evidence="1" key="1">
    <citation type="submission" date="2020-06" db="EMBL/GenBank/DDBJ databases">
        <authorList>
            <person name="Li T."/>
            <person name="Hu X."/>
            <person name="Zhang T."/>
            <person name="Song X."/>
            <person name="Zhang H."/>
            <person name="Dai N."/>
            <person name="Sheng W."/>
            <person name="Hou X."/>
            <person name="Wei L."/>
        </authorList>
    </citation>
    <scope>NUCLEOTIDE SEQUENCE</scope>
    <source>
        <strain evidence="1">G02</strain>
        <tissue evidence="1">Leaf</tissue>
    </source>
</reference>
<organism evidence="1">
    <name type="scientific">Sesamum radiatum</name>
    <name type="common">Black benniseed</name>
    <dbReference type="NCBI Taxonomy" id="300843"/>
    <lineage>
        <taxon>Eukaryota</taxon>
        <taxon>Viridiplantae</taxon>
        <taxon>Streptophyta</taxon>
        <taxon>Embryophyta</taxon>
        <taxon>Tracheophyta</taxon>
        <taxon>Spermatophyta</taxon>
        <taxon>Magnoliopsida</taxon>
        <taxon>eudicotyledons</taxon>
        <taxon>Gunneridae</taxon>
        <taxon>Pentapetalae</taxon>
        <taxon>asterids</taxon>
        <taxon>lamiids</taxon>
        <taxon>Lamiales</taxon>
        <taxon>Pedaliaceae</taxon>
        <taxon>Sesamum</taxon>
    </lineage>
</organism>
<reference evidence="1" key="2">
    <citation type="journal article" date="2024" name="Plant">
        <title>Genomic evolution and insights into agronomic trait innovations of Sesamum species.</title>
        <authorList>
            <person name="Miao H."/>
            <person name="Wang L."/>
            <person name="Qu L."/>
            <person name="Liu H."/>
            <person name="Sun Y."/>
            <person name="Le M."/>
            <person name="Wang Q."/>
            <person name="Wei S."/>
            <person name="Zheng Y."/>
            <person name="Lin W."/>
            <person name="Duan Y."/>
            <person name="Cao H."/>
            <person name="Xiong S."/>
            <person name="Wang X."/>
            <person name="Wei L."/>
            <person name="Li C."/>
            <person name="Ma Q."/>
            <person name="Ju M."/>
            <person name="Zhao R."/>
            <person name="Li G."/>
            <person name="Mu C."/>
            <person name="Tian Q."/>
            <person name="Mei H."/>
            <person name="Zhang T."/>
            <person name="Gao T."/>
            <person name="Zhang H."/>
        </authorList>
    </citation>
    <scope>NUCLEOTIDE SEQUENCE</scope>
    <source>
        <strain evidence="1">G02</strain>
    </source>
</reference>
<sequence length="73" mass="8192">MAWRLATNPQGLAHQVLRAKYFPNSDFFSAHPGSNPSFTWRSIVATRQILMGGIKWEVGDGSRVHVMGNPWLP</sequence>